<keyword evidence="8" id="KW-1185">Reference proteome</keyword>
<keyword evidence="2 5" id="KW-0689">Ribosomal protein</keyword>
<dbReference type="RefSeq" id="XP_064134120.1">
    <property type="nucleotide sequence ID" value="XM_064278050.1"/>
</dbReference>
<dbReference type="Ensembl" id="ENSLAFT00000029247.1">
    <property type="protein sequence ID" value="ENSLAFP00000025969.1"/>
    <property type="gene ID" value="ENSLAFG00000026076.1"/>
</dbReference>
<keyword evidence="3 5" id="KW-0687">Ribonucleoprotein</keyword>
<dbReference type="GO" id="GO:0022627">
    <property type="term" value="C:cytosolic small ribosomal subunit"/>
    <property type="evidence" value="ECO:0007669"/>
    <property type="project" value="TreeGrafter"/>
</dbReference>
<dbReference type="SUPFAM" id="SSF54570">
    <property type="entry name" value="Ribosomal protein S19"/>
    <property type="match status" value="1"/>
</dbReference>
<protein>
    <recommendedName>
        <fullName evidence="4">40S ribosomal protein S15</fullName>
    </recommendedName>
</protein>
<evidence type="ECO:0000313" key="7">
    <source>
        <dbReference type="Ensembl" id="ENSLAFP00000025969.1"/>
    </source>
</evidence>
<dbReference type="STRING" id="9785.ENSLAFP00000025969"/>
<dbReference type="PANTHER" id="PTHR11880">
    <property type="entry name" value="RIBOSOMAL PROTEIN S19P FAMILY MEMBER"/>
    <property type="match status" value="1"/>
</dbReference>
<dbReference type="HOGENOM" id="CLU_097347_1_0_1"/>
<dbReference type="AlphaFoldDB" id="G3UDR1"/>
<evidence type="ECO:0000256" key="5">
    <source>
        <dbReference type="RuleBase" id="RU003485"/>
    </source>
</evidence>
<evidence type="ECO:0000256" key="6">
    <source>
        <dbReference type="SAM" id="MobiDB-lite"/>
    </source>
</evidence>
<dbReference type="InterPro" id="IPR023575">
    <property type="entry name" value="Ribosomal_uS19_SF"/>
</dbReference>
<sequence>MADVEQKKRRTDLLQVHSPQWHQLDQLLGMSYQQLTQLCSTRRQLQNRKRLSRKPSSLRKQQRKTKKEALPTKKPKVKIHLRSLLILPDVVGSMVGIYNGNAFNQVEINREMISHYLGKFITYKASIGTTHSSSFIPLK</sequence>
<dbReference type="Proteomes" id="UP000007646">
    <property type="component" value="Unassembled WGS sequence"/>
</dbReference>
<evidence type="ECO:0000256" key="2">
    <source>
        <dbReference type="ARBA" id="ARBA00022980"/>
    </source>
</evidence>
<dbReference type="PANTHER" id="PTHR11880:SF2">
    <property type="entry name" value="SMALL RIBOSOMAL SUBUNIT PROTEIN US19"/>
    <property type="match status" value="1"/>
</dbReference>
<feature type="region of interest" description="Disordered" evidence="6">
    <location>
        <begin position="43"/>
        <end position="73"/>
    </location>
</feature>
<dbReference type="PRINTS" id="PR00975">
    <property type="entry name" value="RIBOSOMALS19"/>
</dbReference>
<comment type="similarity">
    <text evidence="1 5">Belongs to the universal ribosomal protein uS19 family.</text>
</comment>
<reference evidence="7" key="2">
    <citation type="submission" date="2025-08" db="UniProtKB">
        <authorList>
            <consortium name="Ensembl"/>
        </authorList>
    </citation>
    <scope>IDENTIFICATION</scope>
    <source>
        <strain evidence="7">Isolate ISIS603380</strain>
    </source>
</reference>
<dbReference type="HAMAP" id="MF_00531">
    <property type="entry name" value="Ribosomal_uS19"/>
    <property type="match status" value="1"/>
</dbReference>
<evidence type="ECO:0000313" key="8">
    <source>
        <dbReference type="Proteomes" id="UP000007646"/>
    </source>
</evidence>
<dbReference type="Gene3D" id="3.30.860.10">
    <property type="entry name" value="30s Ribosomal Protein S19, Chain A"/>
    <property type="match status" value="1"/>
</dbReference>
<gene>
    <name evidence="7" type="primary">LOC100661280</name>
</gene>
<dbReference type="GO" id="GO:0006412">
    <property type="term" value="P:translation"/>
    <property type="evidence" value="ECO:0007669"/>
    <property type="project" value="InterPro"/>
</dbReference>
<dbReference type="GeneID" id="100661280"/>
<dbReference type="GeneTree" id="ENSGT00390000000475"/>
<feature type="compositionally biased region" description="Basic residues" evidence="6">
    <location>
        <begin position="45"/>
        <end position="66"/>
    </location>
</feature>
<dbReference type="InterPro" id="IPR002222">
    <property type="entry name" value="Ribosomal_uS19"/>
</dbReference>
<dbReference type="GO" id="GO:0000028">
    <property type="term" value="P:ribosomal small subunit assembly"/>
    <property type="evidence" value="ECO:0007669"/>
    <property type="project" value="TreeGrafter"/>
</dbReference>
<dbReference type="GO" id="GO:0003735">
    <property type="term" value="F:structural constituent of ribosome"/>
    <property type="evidence" value="ECO:0007669"/>
    <property type="project" value="InterPro"/>
</dbReference>
<evidence type="ECO:0000256" key="1">
    <source>
        <dbReference type="ARBA" id="ARBA00007345"/>
    </source>
</evidence>
<reference evidence="7 8" key="1">
    <citation type="submission" date="2009-06" db="EMBL/GenBank/DDBJ databases">
        <title>The Genome Sequence of Loxodonta africana (African elephant).</title>
        <authorList>
            <person name="Di Palma F."/>
            <person name="Heiman D."/>
            <person name="Young S."/>
            <person name="Johnson J."/>
            <person name="Lander E.S."/>
            <person name="Lindblad-Toh K."/>
        </authorList>
    </citation>
    <scope>NUCLEOTIDE SEQUENCE [LARGE SCALE GENOMIC DNA]</scope>
    <source>
        <strain evidence="7 8">Isolate ISIS603380</strain>
    </source>
</reference>
<proteinExistence type="inferred from homology"/>
<accession>G3UDR1</accession>
<evidence type="ECO:0000256" key="3">
    <source>
        <dbReference type="ARBA" id="ARBA00023274"/>
    </source>
</evidence>
<reference evidence="7" key="3">
    <citation type="submission" date="2025-09" db="UniProtKB">
        <authorList>
            <consortium name="Ensembl"/>
        </authorList>
    </citation>
    <scope>IDENTIFICATION</scope>
    <source>
        <strain evidence="7">Isolate ISIS603380</strain>
    </source>
</reference>
<dbReference type="Pfam" id="PF00203">
    <property type="entry name" value="Ribosomal_S19"/>
    <property type="match status" value="1"/>
</dbReference>
<organism evidence="7 8">
    <name type="scientific">Loxodonta africana</name>
    <name type="common">African elephant</name>
    <dbReference type="NCBI Taxonomy" id="9785"/>
    <lineage>
        <taxon>Eukaryota</taxon>
        <taxon>Metazoa</taxon>
        <taxon>Chordata</taxon>
        <taxon>Craniata</taxon>
        <taxon>Vertebrata</taxon>
        <taxon>Euteleostomi</taxon>
        <taxon>Mammalia</taxon>
        <taxon>Eutheria</taxon>
        <taxon>Afrotheria</taxon>
        <taxon>Proboscidea</taxon>
        <taxon>Elephantidae</taxon>
        <taxon>Loxodonta</taxon>
    </lineage>
</organism>
<dbReference type="InParanoid" id="G3UDR1"/>
<dbReference type="eggNOG" id="KOG0898">
    <property type="taxonomic scope" value="Eukaryota"/>
</dbReference>
<name>G3UDR1_LOXAF</name>
<evidence type="ECO:0000256" key="4">
    <source>
        <dbReference type="ARBA" id="ARBA00035469"/>
    </source>
</evidence>